<accession>A0A0F5IJ29</accession>
<proteinExistence type="predicted"/>
<evidence type="ECO:0000313" key="3">
    <source>
        <dbReference type="EMBL" id="KKB45526.1"/>
    </source>
</evidence>
<organism evidence="3 4">
    <name type="scientific">Parabacteroides goldsteinii DSM 19448 = WAL 12034</name>
    <dbReference type="NCBI Taxonomy" id="927665"/>
    <lineage>
        <taxon>Bacteria</taxon>
        <taxon>Pseudomonadati</taxon>
        <taxon>Bacteroidota</taxon>
        <taxon>Bacteroidia</taxon>
        <taxon>Bacteroidales</taxon>
        <taxon>Tannerellaceae</taxon>
        <taxon>Parabacteroides</taxon>
    </lineage>
</organism>
<dbReference type="HOGENOM" id="CLU_261142_0_0_10"/>
<reference evidence="3 4" key="1">
    <citation type="submission" date="2013-04" db="EMBL/GenBank/DDBJ databases">
        <title>The Genome Sequence of Parabacteroides goldsteinii DSM 19448.</title>
        <authorList>
            <consortium name="The Broad Institute Genomics Platform"/>
            <person name="Earl A."/>
            <person name="Ward D."/>
            <person name="Feldgarden M."/>
            <person name="Gevers D."/>
            <person name="Martens E."/>
            <person name="Sakamoto M."/>
            <person name="Benno Y."/>
            <person name="Song Y."/>
            <person name="Liu C."/>
            <person name="Lee J."/>
            <person name="Bolanos M."/>
            <person name="Vaisanen M.L."/>
            <person name="Finegold S.M."/>
            <person name="Walker B."/>
            <person name="Young S."/>
            <person name="Zeng Q."/>
            <person name="Gargeya S."/>
            <person name="Fitzgerald M."/>
            <person name="Haas B."/>
            <person name="Abouelleil A."/>
            <person name="Allen A.W."/>
            <person name="Alvarado L."/>
            <person name="Arachchi H.M."/>
            <person name="Berlin A.M."/>
            <person name="Chapman S.B."/>
            <person name="Gainer-Dewar J."/>
            <person name="Goldberg J."/>
            <person name="Griggs A."/>
            <person name="Gujja S."/>
            <person name="Hansen M."/>
            <person name="Howarth C."/>
            <person name="Imamovic A."/>
            <person name="Ireland A."/>
            <person name="Larimer J."/>
            <person name="McCowan C."/>
            <person name="Murphy C."/>
            <person name="Pearson M."/>
            <person name="Poon T.W."/>
            <person name="Priest M."/>
            <person name="Roberts A."/>
            <person name="Saif S."/>
            <person name="Shea T."/>
            <person name="Sisk P."/>
            <person name="Sykes S."/>
            <person name="Wortman J."/>
            <person name="Nusbaum C."/>
            <person name="Birren B."/>
        </authorList>
    </citation>
    <scope>NUCLEOTIDE SEQUENCE [LARGE SCALE GENOMIC DNA]</scope>
    <source>
        <strain evidence="3 4">DSM 19448</strain>
    </source>
</reference>
<sequence>MGRNKKIIKYIFPAIGLLAVLLTVLNLYLSNRLERYLKVELSRRTAEATDGFYNLSFDDLSIGFVKGELKIEGIRLMPDSTVFQQWKAIDSLPRTYVKAEIGMIDFKGVNLTWRWSYKELHFNTFEIKDPRIEVFDSYYSGRVEKKVRHADTKSLYEVISPYINVLSVRTLNLSNASVSYTVENPVTPIVYGLDDVSFRAYGFLLDKNSSQSGKLLYCDNFEFVTNQPQTLLANNDFLLKTDSIKLSTQDSIIYIEKIRLIPQDSLWTETKQRPDSYVDAQVRTVEVNGIRFKREDALNYLTARSFEISSSDIQVFNLAANAPAAKTPADNATKIDTDSLVQALSLYDIISPVLHSVSIRTIGIDAARVTYSQAVKDSVEVYKLDNFNFRANDFLVDSVSEEKHGLWYSRSFAFEATGISGEMTARNHRFDIARMALDTESGDFNIEKIRLKPIKVNSRKDYMSGSIDTIGIRGLLYDKGISADLFKIDHPVIYYYKSPSYAKKSKETKLPVNPRADVESILNPLLQYLSIKRINLNHAYVTLNDRSVPDPIIYKLKDFNFYATRFLVDDSTNRSGGLFFACDHFGFSFKDFDNYLPGKAYRLSVRKGNFSTAKGILGLQDVKLLPQDSLWQMGTNSYFRIETPMIYATGLNRLPENLLQRLDATSLHVESPDIRMMKKDGSLLQVSLQDLGIDKVVWDSLHFSVGSINLSDPVVSYQAGTSPDTIKTKKKSPAVLSDDIYEAVGRFTPDLSLGKLTVSNAVWNRDTANLFLEGLHVNVRNRTFGLKTVRFETKDLAFPLDNGFYTLKIGKVNLNNTDLNLEDIHLVSAYPKMEFAYRQPKHQDWFDVKVGRLGLSGIDLPAYFSEKVVRIKNVEVDNAELQNFKNQQIAVPRRIVPMIYSGLQKAPVKMAIDSLRVNNFSVVYEELSKKGIQPGKLFFTEMNGKFSGFTNVVSYPDQYIRLDANGKLMGKGYFTATWQLPVDSLNDRFLLDAHMEDFDLTALNQLITPLAFAKVESGKLVDFTFSTEASTKGATVDMLFLYRDLKAEIMKEKNGEVIDNKFLSRLANLVLKHDNPDHPEQGTYRPRHSHLTIERDPYHSTFNYLWQILRPALTESVGVSKKVQDVAKGVSGFFTKVKNFFHPGKKKQQKQPVSGQNEPAGELIPE</sequence>
<dbReference type="Proteomes" id="UP000033047">
    <property type="component" value="Unassembled WGS sequence"/>
</dbReference>
<evidence type="ECO:0008006" key="5">
    <source>
        <dbReference type="Google" id="ProtNLM"/>
    </source>
</evidence>
<feature type="transmembrane region" description="Helical" evidence="2">
    <location>
        <begin position="7"/>
        <end position="29"/>
    </location>
</feature>
<protein>
    <recommendedName>
        <fullName evidence="5">DUF748 domain-containing protein</fullName>
    </recommendedName>
</protein>
<keyword evidence="2" id="KW-0472">Membrane</keyword>
<evidence type="ECO:0000256" key="2">
    <source>
        <dbReference type="SAM" id="Phobius"/>
    </source>
</evidence>
<dbReference type="AlphaFoldDB" id="A0A0F5IJ29"/>
<evidence type="ECO:0000256" key="1">
    <source>
        <dbReference type="SAM" id="MobiDB-lite"/>
    </source>
</evidence>
<evidence type="ECO:0000313" key="4">
    <source>
        <dbReference type="Proteomes" id="UP000033047"/>
    </source>
</evidence>
<gene>
    <name evidence="3" type="ORF">HMPREF1535_04810</name>
</gene>
<keyword evidence="2" id="KW-0812">Transmembrane</keyword>
<feature type="region of interest" description="Disordered" evidence="1">
    <location>
        <begin position="1144"/>
        <end position="1166"/>
    </location>
</feature>
<dbReference type="PATRIC" id="fig|927665.4.peg.4934"/>
<dbReference type="EMBL" id="AQHV01000028">
    <property type="protein sequence ID" value="KKB45526.1"/>
    <property type="molecule type" value="Genomic_DNA"/>
</dbReference>
<keyword evidence="2" id="KW-1133">Transmembrane helix</keyword>
<dbReference type="RefSeq" id="WP_046147780.1">
    <property type="nucleotide sequence ID" value="NZ_KQ033914.1"/>
</dbReference>
<dbReference type="STRING" id="927665.HMPREF1535_04810"/>
<name>A0A0F5IJ29_9BACT</name>
<comment type="caution">
    <text evidence="3">The sequence shown here is derived from an EMBL/GenBank/DDBJ whole genome shotgun (WGS) entry which is preliminary data.</text>
</comment>